<feature type="compositionally biased region" description="Polar residues" evidence="1">
    <location>
        <begin position="182"/>
        <end position="202"/>
    </location>
</feature>
<reference evidence="2" key="1">
    <citation type="submission" date="2022-11" db="EMBL/GenBank/DDBJ databases">
        <authorList>
            <person name="Hyden B.L."/>
            <person name="Feng K."/>
            <person name="Yates T."/>
            <person name="Jawdy S."/>
            <person name="Smart L.B."/>
            <person name="Muchero W."/>
        </authorList>
    </citation>
    <scope>NUCLEOTIDE SEQUENCE</scope>
    <source>
        <tissue evidence="2">Shoot tip</tissue>
    </source>
</reference>
<feature type="compositionally biased region" description="Basic and acidic residues" evidence="1">
    <location>
        <begin position="158"/>
        <end position="179"/>
    </location>
</feature>
<feature type="region of interest" description="Disordered" evidence="1">
    <location>
        <begin position="98"/>
        <end position="119"/>
    </location>
</feature>
<comment type="caution">
    <text evidence="2">The sequence shown here is derived from an EMBL/GenBank/DDBJ whole genome shotgun (WGS) entry which is preliminary data.</text>
</comment>
<name>A0A9Q0WE13_9ROSI</name>
<protein>
    <submittedName>
        <fullName evidence="2">Uncharacterized protein</fullName>
    </submittedName>
</protein>
<gene>
    <name evidence="2" type="ORF">OIU74_024003</name>
</gene>
<feature type="compositionally biased region" description="Low complexity" evidence="1">
    <location>
        <begin position="62"/>
        <end position="73"/>
    </location>
</feature>
<feature type="region of interest" description="Disordered" evidence="1">
    <location>
        <begin position="62"/>
        <end position="85"/>
    </location>
</feature>
<sequence length="221" mass="23747">MKGCDRSKLFLLLQLPFHPPIPLLVCKGIQFMTVVVHFLPSLLIPMADLGLGPPCSAHLARRGNGSNNSLGRGAENVHGVSPPLSPVVTTSIANESLSSSSYSNSKARENNGSHSSSKVMVITTTTNKKLREEVVSLFLLSVAIAPKGKDVLSSSPSKAKENGGSKVPIKEVIPEHEKPVVQNLNEVPSWSDTNEVQGSSINEPLDEQQFDPMQMESNVDE</sequence>
<keyword evidence="3" id="KW-1185">Reference proteome</keyword>
<evidence type="ECO:0000313" key="2">
    <source>
        <dbReference type="EMBL" id="KAJ6765234.1"/>
    </source>
</evidence>
<evidence type="ECO:0000256" key="1">
    <source>
        <dbReference type="SAM" id="MobiDB-lite"/>
    </source>
</evidence>
<organism evidence="2 3">
    <name type="scientific">Salix koriyanagi</name>
    <dbReference type="NCBI Taxonomy" id="2511006"/>
    <lineage>
        <taxon>Eukaryota</taxon>
        <taxon>Viridiplantae</taxon>
        <taxon>Streptophyta</taxon>
        <taxon>Embryophyta</taxon>
        <taxon>Tracheophyta</taxon>
        <taxon>Spermatophyta</taxon>
        <taxon>Magnoliopsida</taxon>
        <taxon>eudicotyledons</taxon>
        <taxon>Gunneridae</taxon>
        <taxon>Pentapetalae</taxon>
        <taxon>rosids</taxon>
        <taxon>fabids</taxon>
        <taxon>Malpighiales</taxon>
        <taxon>Salicaceae</taxon>
        <taxon>Saliceae</taxon>
        <taxon>Salix</taxon>
    </lineage>
</organism>
<dbReference type="EMBL" id="JAPFFM010000004">
    <property type="protein sequence ID" value="KAJ6765234.1"/>
    <property type="molecule type" value="Genomic_DNA"/>
</dbReference>
<proteinExistence type="predicted"/>
<dbReference type="Proteomes" id="UP001151752">
    <property type="component" value="Chromosome 12"/>
</dbReference>
<evidence type="ECO:0000313" key="3">
    <source>
        <dbReference type="Proteomes" id="UP001151752"/>
    </source>
</evidence>
<reference evidence="2" key="2">
    <citation type="journal article" date="2023" name="Int. J. Mol. Sci.">
        <title>De Novo Assembly and Annotation of 11 Diverse Shrub Willow (Salix) Genomes Reveals Novel Gene Organization in Sex-Linked Regions.</title>
        <authorList>
            <person name="Hyden B."/>
            <person name="Feng K."/>
            <person name="Yates T.B."/>
            <person name="Jawdy S."/>
            <person name="Cereghino C."/>
            <person name="Smart L.B."/>
            <person name="Muchero W."/>
        </authorList>
    </citation>
    <scope>NUCLEOTIDE SEQUENCE</scope>
    <source>
        <tissue evidence="2">Shoot tip</tissue>
    </source>
</reference>
<dbReference type="AlphaFoldDB" id="A0A9Q0WE13"/>
<accession>A0A9Q0WE13</accession>
<feature type="region of interest" description="Disordered" evidence="1">
    <location>
        <begin position="150"/>
        <end position="221"/>
    </location>
</feature>